<feature type="domain" description="N-acetyltransferase" evidence="3">
    <location>
        <begin position="1"/>
        <end position="148"/>
    </location>
</feature>
<gene>
    <name evidence="4" type="ORF">KME07_12580</name>
</gene>
<dbReference type="InterPro" id="IPR000182">
    <property type="entry name" value="GNAT_dom"/>
</dbReference>
<dbReference type="PROSITE" id="PS51186">
    <property type="entry name" value="GNAT"/>
    <property type="match status" value="1"/>
</dbReference>
<dbReference type="SUPFAM" id="SSF55729">
    <property type="entry name" value="Acyl-CoA N-acyltransferases (Nat)"/>
    <property type="match status" value="1"/>
</dbReference>
<keyword evidence="1" id="KW-0808">Transferase</keyword>
<reference evidence="4" key="1">
    <citation type="submission" date="2021-05" db="EMBL/GenBank/DDBJ databases">
        <authorList>
            <person name="Pietrasiak N."/>
            <person name="Ward R."/>
            <person name="Stajich J.E."/>
            <person name="Kurbessoian T."/>
        </authorList>
    </citation>
    <scope>NUCLEOTIDE SEQUENCE</scope>
    <source>
        <strain evidence="4">GSE-TBD4-15B</strain>
    </source>
</reference>
<dbReference type="CDD" id="cd04301">
    <property type="entry name" value="NAT_SF"/>
    <property type="match status" value="1"/>
</dbReference>
<keyword evidence="2" id="KW-0012">Acyltransferase</keyword>
<dbReference type="Proteomes" id="UP000707356">
    <property type="component" value="Unassembled WGS sequence"/>
</dbReference>
<organism evidence="4 5">
    <name type="scientific">Pegethrix bostrychoides GSE-TBD4-15B</name>
    <dbReference type="NCBI Taxonomy" id="2839662"/>
    <lineage>
        <taxon>Bacteria</taxon>
        <taxon>Bacillati</taxon>
        <taxon>Cyanobacteriota</taxon>
        <taxon>Cyanophyceae</taxon>
        <taxon>Oculatellales</taxon>
        <taxon>Oculatellaceae</taxon>
        <taxon>Pegethrix</taxon>
    </lineage>
</organism>
<name>A0A951PAX0_9CYAN</name>
<dbReference type="Pfam" id="PF13508">
    <property type="entry name" value="Acetyltransf_7"/>
    <property type="match status" value="1"/>
</dbReference>
<accession>A0A951PAX0</accession>
<evidence type="ECO:0000256" key="2">
    <source>
        <dbReference type="ARBA" id="ARBA00023315"/>
    </source>
</evidence>
<evidence type="ECO:0000313" key="4">
    <source>
        <dbReference type="EMBL" id="MBW4466256.1"/>
    </source>
</evidence>
<sequence length="178" mass="19531">MDFRRHTQNDLQAIVLLFTSVFAKSEGEDEGALIGQLAKELLEKTDEHDLYCFTAVNNGQIVGSIFFSRLDFENGIESFILGPVAVHNDHQGKGIGQALINHGLSELKRRGVSVAITYGDPGFYKKVGFRPISHDSIKAPFPLSQPAGWLGQSLSGNFIETLSGNCTCVEALSDPKYW</sequence>
<evidence type="ECO:0000256" key="1">
    <source>
        <dbReference type="ARBA" id="ARBA00022679"/>
    </source>
</evidence>
<dbReference type="AlphaFoldDB" id="A0A951PAX0"/>
<reference evidence="4" key="2">
    <citation type="journal article" date="2022" name="Microbiol. Resour. Announc.">
        <title>Metagenome Sequencing to Explore Phylogenomics of Terrestrial Cyanobacteria.</title>
        <authorList>
            <person name="Ward R.D."/>
            <person name="Stajich J.E."/>
            <person name="Johansen J.R."/>
            <person name="Huntemann M."/>
            <person name="Clum A."/>
            <person name="Foster B."/>
            <person name="Foster B."/>
            <person name="Roux S."/>
            <person name="Palaniappan K."/>
            <person name="Varghese N."/>
            <person name="Mukherjee S."/>
            <person name="Reddy T.B.K."/>
            <person name="Daum C."/>
            <person name="Copeland A."/>
            <person name="Chen I.A."/>
            <person name="Ivanova N.N."/>
            <person name="Kyrpides N.C."/>
            <person name="Shapiro N."/>
            <person name="Eloe-Fadrosh E.A."/>
            <person name="Pietrasiak N."/>
        </authorList>
    </citation>
    <scope>NUCLEOTIDE SEQUENCE</scope>
    <source>
        <strain evidence="4">GSE-TBD4-15B</strain>
    </source>
</reference>
<dbReference type="PANTHER" id="PTHR43800:SF1">
    <property type="entry name" value="PEPTIDYL-LYSINE N-ACETYLTRANSFERASE YJAB"/>
    <property type="match status" value="1"/>
</dbReference>
<dbReference type="EMBL" id="JAHHHV010000067">
    <property type="protein sequence ID" value="MBW4466256.1"/>
    <property type="molecule type" value="Genomic_DNA"/>
</dbReference>
<dbReference type="InterPro" id="IPR016181">
    <property type="entry name" value="Acyl_CoA_acyltransferase"/>
</dbReference>
<proteinExistence type="predicted"/>
<evidence type="ECO:0000259" key="3">
    <source>
        <dbReference type="PROSITE" id="PS51186"/>
    </source>
</evidence>
<comment type="caution">
    <text evidence="4">The sequence shown here is derived from an EMBL/GenBank/DDBJ whole genome shotgun (WGS) entry which is preliminary data.</text>
</comment>
<dbReference type="PANTHER" id="PTHR43800">
    <property type="entry name" value="PEPTIDYL-LYSINE N-ACETYLTRANSFERASE YJAB"/>
    <property type="match status" value="1"/>
</dbReference>
<dbReference type="Gene3D" id="3.40.630.30">
    <property type="match status" value="1"/>
</dbReference>
<evidence type="ECO:0000313" key="5">
    <source>
        <dbReference type="Proteomes" id="UP000707356"/>
    </source>
</evidence>
<dbReference type="GO" id="GO:0016747">
    <property type="term" value="F:acyltransferase activity, transferring groups other than amino-acyl groups"/>
    <property type="evidence" value="ECO:0007669"/>
    <property type="project" value="InterPro"/>
</dbReference>
<protein>
    <submittedName>
        <fullName evidence="4">N-acetyltransferase</fullName>
    </submittedName>
</protein>